<dbReference type="EMBL" id="CP015378">
    <property type="protein sequence ID" value="ANC77793.1"/>
    <property type="molecule type" value="Genomic_DNA"/>
</dbReference>
<dbReference type="Pfam" id="PF00293">
    <property type="entry name" value="NUDIX"/>
    <property type="match status" value="1"/>
</dbReference>
<dbReference type="PANTHER" id="PTHR21340:SF0">
    <property type="entry name" value="BIS(5'-NUCLEOSYL)-TETRAPHOSPHATASE [ASYMMETRICAL]"/>
    <property type="match status" value="1"/>
</dbReference>
<dbReference type="InterPro" id="IPR000086">
    <property type="entry name" value="NUDIX_hydrolase_dom"/>
</dbReference>
<keyword evidence="4" id="KW-1185">Reference proteome</keyword>
<evidence type="ECO:0000259" key="2">
    <source>
        <dbReference type="PROSITE" id="PS51462"/>
    </source>
</evidence>
<dbReference type="InterPro" id="IPR051325">
    <property type="entry name" value="Nudix_hydrolase_domain"/>
</dbReference>
<protein>
    <recommendedName>
        <fullName evidence="2">Nudix hydrolase domain-containing protein</fullName>
    </recommendedName>
</protein>
<dbReference type="AlphaFoldDB" id="A0A160IN84"/>
<name>A0A160IN84_9BACL</name>
<evidence type="ECO:0000256" key="1">
    <source>
        <dbReference type="ARBA" id="ARBA00022801"/>
    </source>
</evidence>
<sequence>MFSLEFGAKLKDVSYRRREAVYAVVIDDHKNIAVMIQNGKGFLPGGGIELGENHNVSLIRECIEETGFTFQMNHFLGNAKQYFRTRQGEHLMNNGYFYTGSFGEYASEPFDQDHELVWMNIDQAEEILFHSSHVWAVKKGLGFV</sequence>
<evidence type="ECO:0000313" key="3">
    <source>
        <dbReference type="EMBL" id="ANC77793.1"/>
    </source>
</evidence>
<dbReference type="Gene3D" id="3.90.79.10">
    <property type="entry name" value="Nucleoside Triphosphate Pyrophosphohydrolase"/>
    <property type="match status" value="1"/>
</dbReference>
<dbReference type="InterPro" id="IPR015797">
    <property type="entry name" value="NUDIX_hydrolase-like_dom_sf"/>
</dbReference>
<dbReference type="STRING" id="1221500.ABE65_013690"/>
<dbReference type="SUPFAM" id="SSF55811">
    <property type="entry name" value="Nudix"/>
    <property type="match status" value="1"/>
</dbReference>
<dbReference type="GO" id="GO:0004081">
    <property type="term" value="F:bis(5'-nucleosyl)-tetraphosphatase (asymmetrical) activity"/>
    <property type="evidence" value="ECO:0007669"/>
    <property type="project" value="TreeGrafter"/>
</dbReference>
<feature type="domain" description="Nudix hydrolase" evidence="2">
    <location>
        <begin position="16"/>
        <end position="143"/>
    </location>
</feature>
<dbReference type="GO" id="GO:0006754">
    <property type="term" value="P:ATP biosynthetic process"/>
    <property type="evidence" value="ECO:0007669"/>
    <property type="project" value="TreeGrafter"/>
</dbReference>
<organism evidence="3 4">
    <name type="scientific">Fictibacillus phosphorivorans</name>
    <dbReference type="NCBI Taxonomy" id="1221500"/>
    <lineage>
        <taxon>Bacteria</taxon>
        <taxon>Bacillati</taxon>
        <taxon>Bacillota</taxon>
        <taxon>Bacilli</taxon>
        <taxon>Bacillales</taxon>
        <taxon>Fictibacillaceae</taxon>
        <taxon>Fictibacillus</taxon>
    </lineage>
</organism>
<gene>
    <name evidence="3" type="ORF">ABE65_013690</name>
</gene>
<dbReference type="Proteomes" id="UP000076623">
    <property type="component" value="Chromosome"/>
</dbReference>
<dbReference type="PANTHER" id="PTHR21340">
    <property type="entry name" value="DIADENOSINE 5,5-P1,P4-TETRAPHOSPHATE PYROPHOSPHOHYDROLASE MUTT"/>
    <property type="match status" value="1"/>
</dbReference>
<accession>A0A160IN84</accession>
<proteinExistence type="predicted"/>
<dbReference type="KEGG" id="fpn:ABE65_013690"/>
<dbReference type="PROSITE" id="PS51462">
    <property type="entry name" value="NUDIX"/>
    <property type="match status" value="1"/>
</dbReference>
<keyword evidence="1" id="KW-0378">Hydrolase</keyword>
<dbReference type="GO" id="GO:0006167">
    <property type="term" value="P:AMP biosynthetic process"/>
    <property type="evidence" value="ECO:0007669"/>
    <property type="project" value="TreeGrafter"/>
</dbReference>
<reference evidence="3 4" key="1">
    <citation type="submission" date="2016-04" db="EMBL/GenBank/DDBJ databases">
        <title>Complete genome sequence of Fictibacillus phosphorivorans G25-29, a strain toxic to nematodes.</title>
        <authorList>
            <person name="Zheng Z."/>
        </authorList>
    </citation>
    <scope>NUCLEOTIDE SEQUENCE [LARGE SCALE GENOMIC DNA]</scope>
    <source>
        <strain evidence="3 4">G25-29</strain>
    </source>
</reference>
<evidence type="ECO:0000313" key="4">
    <source>
        <dbReference type="Proteomes" id="UP000076623"/>
    </source>
</evidence>